<feature type="compositionally biased region" description="Polar residues" evidence="1">
    <location>
        <begin position="39"/>
        <end position="54"/>
    </location>
</feature>
<sequence length="146" mass="16397">MKSVLKKAKKVVSKARQHIRWSSSDGSGPASRHAASKRMSISTEEPGEVSTSSTHRTILLLDSQLVPCGQDEAKALRSLHQKTYALTKCFDKDLLIDTGMREEFNEVFQAVGWSDFAEIPERGIVLLTKEFLMTLRTDTRREARTS</sequence>
<dbReference type="PANTHER" id="PTHR48243:SF1">
    <property type="entry name" value="AMINOTRANSFERASE-LIKE PLANT MOBILE DOMAIN-CONTAINING PROTEIN"/>
    <property type="match status" value="1"/>
</dbReference>
<reference evidence="2 3" key="1">
    <citation type="submission" date="2024-02" db="EMBL/GenBank/DDBJ databases">
        <title>High-quality chromosome-scale genome assembly of Pensacola bahiagrass (Paspalum notatum Flugge var. saurae).</title>
        <authorList>
            <person name="Vega J.M."/>
            <person name="Podio M."/>
            <person name="Orjuela J."/>
            <person name="Siena L.A."/>
            <person name="Pessino S.C."/>
            <person name="Combes M.C."/>
            <person name="Mariac C."/>
            <person name="Albertini E."/>
            <person name="Pupilli F."/>
            <person name="Ortiz J.P.A."/>
            <person name="Leblanc O."/>
        </authorList>
    </citation>
    <scope>NUCLEOTIDE SEQUENCE [LARGE SCALE GENOMIC DNA]</scope>
    <source>
        <strain evidence="2">R1</strain>
        <tissue evidence="2">Leaf</tissue>
    </source>
</reference>
<accession>A0AAQ3WJH1</accession>
<protein>
    <submittedName>
        <fullName evidence="2">Uncharacterized protein</fullName>
    </submittedName>
</protein>
<evidence type="ECO:0000256" key="1">
    <source>
        <dbReference type="SAM" id="MobiDB-lite"/>
    </source>
</evidence>
<dbReference type="PANTHER" id="PTHR48243">
    <property type="entry name" value="AMINOTRANSFERASE-LIKE PLANT MOBILE DOMAIN-CONTAINING PROTEIN"/>
    <property type="match status" value="1"/>
</dbReference>
<dbReference type="AlphaFoldDB" id="A0AAQ3WJH1"/>
<name>A0AAQ3WJH1_PASNO</name>
<gene>
    <name evidence="2" type="ORF">U9M48_013341</name>
</gene>
<evidence type="ECO:0000313" key="3">
    <source>
        <dbReference type="Proteomes" id="UP001341281"/>
    </source>
</evidence>
<keyword evidence="3" id="KW-1185">Reference proteome</keyword>
<dbReference type="Proteomes" id="UP001341281">
    <property type="component" value="Chromosome 03"/>
</dbReference>
<proteinExistence type="predicted"/>
<dbReference type="EMBL" id="CP144747">
    <property type="protein sequence ID" value="WVZ63733.1"/>
    <property type="molecule type" value="Genomic_DNA"/>
</dbReference>
<feature type="region of interest" description="Disordered" evidence="1">
    <location>
        <begin position="14"/>
        <end position="54"/>
    </location>
</feature>
<evidence type="ECO:0000313" key="2">
    <source>
        <dbReference type="EMBL" id="WVZ63733.1"/>
    </source>
</evidence>
<organism evidence="2 3">
    <name type="scientific">Paspalum notatum var. saurae</name>
    <dbReference type="NCBI Taxonomy" id="547442"/>
    <lineage>
        <taxon>Eukaryota</taxon>
        <taxon>Viridiplantae</taxon>
        <taxon>Streptophyta</taxon>
        <taxon>Embryophyta</taxon>
        <taxon>Tracheophyta</taxon>
        <taxon>Spermatophyta</taxon>
        <taxon>Magnoliopsida</taxon>
        <taxon>Liliopsida</taxon>
        <taxon>Poales</taxon>
        <taxon>Poaceae</taxon>
        <taxon>PACMAD clade</taxon>
        <taxon>Panicoideae</taxon>
        <taxon>Andropogonodae</taxon>
        <taxon>Paspaleae</taxon>
        <taxon>Paspalinae</taxon>
        <taxon>Paspalum</taxon>
    </lineage>
</organism>